<accession>A0A9P6AG01</accession>
<reference evidence="2" key="1">
    <citation type="journal article" date="2020" name="Nat. Commun.">
        <title>Large-scale genome sequencing of mycorrhizal fungi provides insights into the early evolution of symbiotic traits.</title>
        <authorList>
            <person name="Miyauchi S."/>
            <person name="Kiss E."/>
            <person name="Kuo A."/>
            <person name="Drula E."/>
            <person name="Kohler A."/>
            <person name="Sanchez-Garcia M."/>
            <person name="Morin E."/>
            <person name="Andreopoulos B."/>
            <person name="Barry K.W."/>
            <person name="Bonito G."/>
            <person name="Buee M."/>
            <person name="Carver A."/>
            <person name="Chen C."/>
            <person name="Cichocki N."/>
            <person name="Clum A."/>
            <person name="Culley D."/>
            <person name="Crous P.W."/>
            <person name="Fauchery L."/>
            <person name="Girlanda M."/>
            <person name="Hayes R.D."/>
            <person name="Keri Z."/>
            <person name="LaButti K."/>
            <person name="Lipzen A."/>
            <person name="Lombard V."/>
            <person name="Magnuson J."/>
            <person name="Maillard F."/>
            <person name="Murat C."/>
            <person name="Nolan M."/>
            <person name="Ohm R.A."/>
            <person name="Pangilinan J."/>
            <person name="Pereira M.F."/>
            <person name="Perotto S."/>
            <person name="Peter M."/>
            <person name="Pfister S."/>
            <person name="Riley R."/>
            <person name="Sitrit Y."/>
            <person name="Stielow J.B."/>
            <person name="Szollosi G."/>
            <person name="Zifcakova L."/>
            <person name="Stursova M."/>
            <person name="Spatafora J.W."/>
            <person name="Tedersoo L."/>
            <person name="Vaario L.M."/>
            <person name="Yamada A."/>
            <person name="Yan M."/>
            <person name="Wang P."/>
            <person name="Xu J."/>
            <person name="Bruns T."/>
            <person name="Baldrian P."/>
            <person name="Vilgalys R."/>
            <person name="Dunand C."/>
            <person name="Henrissat B."/>
            <person name="Grigoriev I.V."/>
            <person name="Hibbett D."/>
            <person name="Nagy L.G."/>
            <person name="Martin F.M."/>
        </authorList>
    </citation>
    <scope>NUCLEOTIDE SEQUENCE</scope>
    <source>
        <strain evidence="2">UP504</strain>
    </source>
</reference>
<evidence type="ECO:0000256" key="1">
    <source>
        <dbReference type="SAM" id="MobiDB-lite"/>
    </source>
</evidence>
<proteinExistence type="predicted"/>
<dbReference type="AlphaFoldDB" id="A0A9P6AG01"/>
<gene>
    <name evidence="2" type="ORF">BS47DRAFT_1400779</name>
</gene>
<organism evidence="2 3">
    <name type="scientific">Hydnum rufescens UP504</name>
    <dbReference type="NCBI Taxonomy" id="1448309"/>
    <lineage>
        <taxon>Eukaryota</taxon>
        <taxon>Fungi</taxon>
        <taxon>Dikarya</taxon>
        <taxon>Basidiomycota</taxon>
        <taxon>Agaricomycotina</taxon>
        <taxon>Agaricomycetes</taxon>
        <taxon>Cantharellales</taxon>
        <taxon>Hydnaceae</taxon>
        <taxon>Hydnum</taxon>
    </lineage>
</organism>
<feature type="region of interest" description="Disordered" evidence="1">
    <location>
        <begin position="22"/>
        <end position="46"/>
    </location>
</feature>
<comment type="caution">
    <text evidence="2">The sequence shown here is derived from an EMBL/GenBank/DDBJ whole genome shotgun (WGS) entry which is preliminary data.</text>
</comment>
<protein>
    <recommendedName>
        <fullName evidence="4">Protein kinase</fullName>
    </recommendedName>
</protein>
<dbReference type="EMBL" id="MU129177">
    <property type="protein sequence ID" value="KAF9505054.1"/>
    <property type="molecule type" value="Genomic_DNA"/>
</dbReference>
<keyword evidence="3" id="KW-1185">Reference proteome</keyword>
<sequence>MSPRRCTPRCYGWFEANSRKDNLSAPRREPTRRSSDSEDSNPEWRFEDSKQLTEMRHSRIYVSVLLLEKMGGTFPIGVRLGDDLVKGIYDMYGEIAELGVDHRDIHYSNMLAAPQGPTTLPSLPSPFT</sequence>
<dbReference type="Proteomes" id="UP000886523">
    <property type="component" value="Unassembled WGS sequence"/>
</dbReference>
<name>A0A9P6AG01_9AGAM</name>
<evidence type="ECO:0000313" key="3">
    <source>
        <dbReference type="Proteomes" id="UP000886523"/>
    </source>
</evidence>
<evidence type="ECO:0000313" key="2">
    <source>
        <dbReference type="EMBL" id="KAF9505054.1"/>
    </source>
</evidence>
<evidence type="ECO:0008006" key="4">
    <source>
        <dbReference type="Google" id="ProtNLM"/>
    </source>
</evidence>